<reference evidence="7 8" key="1">
    <citation type="submission" date="2019-07" db="EMBL/GenBank/DDBJ databases">
        <title>Genomic Encyclopedia of Archaeal and Bacterial Type Strains, Phase II (KMG-II): from individual species to whole genera.</title>
        <authorList>
            <person name="Goeker M."/>
        </authorList>
    </citation>
    <scope>NUCLEOTIDE SEQUENCE [LARGE SCALE GENOMIC DNA]</scope>
    <source>
        <strain evidence="7 8">DSM 18850</strain>
    </source>
</reference>
<dbReference type="RefSeq" id="WP_148909624.1">
    <property type="nucleotide sequence ID" value="NZ_VNHX01000020.1"/>
</dbReference>
<evidence type="ECO:0000256" key="4">
    <source>
        <dbReference type="ARBA" id="ARBA00023136"/>
    </source>
</evidence>
<evidence type="ECO:0000256" key="2">
    <source>
        <dbReference type="ARBA" id="ARBA00022692"/>
    </source>
</evidence>
<dbReference type="InterPro" id="IPR009908">
    <property type="entry name" value="Methylamine_util_MauE"/>
</dbReference>
<evidence type="ECO:0000256" key="1">
    <source>
        <dbReference type="ARBA" id="ARBA00004141"/>
    </source>
</evidence>
<dbReference type="OrthoDB" id="702624at2"/>
<evidence type="ECO:0000256" key="5">
    <source>
        <dbReference type="SAM" id="Phobius"/>
    </source>
</evidence>
<keyword evidence="3 5" id="KW-1133">Transmembrane helix</keyword>
<sequence>MKAQIRHIISHSLHIFLMLFWLYVALDKFWDLPSFHAALLRQPFPDAWADVLFWSLPMTEMGISLLFVLSRKRTAYLLSVLLMLAFTLYIGLGVAGFYPKKPCGCASVFSGLSWSSHLLVNGLLLVSSILGWVLCRRAATAGRGGRRSGSMAGWLRPVFMDNAAHMVFFTFIYGRRRFPRKFAPFPAWPVRLSEKGYVCGMIEKKTPIRMICVLSEG</sequence>
<keyword evidence="8" id="KW-1185">Reference proteome</keyword>
<feature type="domain" description="Methylamine utilisation protein MauE" evidence="6">
    <location>
        <begin position="7"/>
        <end position="133"/>
    </location>
</feature>
<evidence type="ECO:0000256" key="3">
    <source>
        <dbReference type="ARBA" id="ARBA00022989"/>
    </source>
</evidence>
<evidence type="ECO:0000313" key="8">
    <source>
        <dbReference type="Proteomes" id="UP000325105"/>
    </source>
</evidence>
<feature type="transmembrane region" description="Helical" evidence="5">
    <location>
        <begin position="7"/>
        <end position="26"/>
    </location>
</feature>
<protein>
    <recommendedName>
        <fullName evidence="6">Methylamine utilisation protein MauE domain-containing protein</fullName>
    </recommendedName>
</protein>
<accession>A0A5S5D7A9</accession>
<comment type="subcellular location">
    <subcellularLocation>
        <location evidence="1">Membrane</location>
        <topology evidence="1">Multi-pass membrane protein</topology>
    </subcellularLocation>
</comment>
<feature type="transmembrane region" description="Helical" evidence="5">
    <location>
        <begin position="76"/>
        <end position="98"/>
    </location>
</feature>
<keyword evidence="2 5" id="KW-0812">Transmembrane</keyword>
<evidence type="ECO:0000259" key="6">
    <source>
        <dbReference type="Pfam" id="PF07291"/>
    </source>
</evidence>
<gene>
    <name evidence="7" type="ORF">BC792_12052</name>
</gene>
<dbReference type="AlphaFoldDB" id="A0A5S5D7A9"/>
<evidence type="ECO:0000313" key="7">
    <source>
        <dbReference type="EMBL" id="TYP91344.1"/>
    </source>
</evidence>
<feature type="transmembrane region" description="Helical" evidence="5">
    <location>
        <begin position="118"/>
        <end position="135"/>
    </location>
</feature>
<comment type="caution">
    <text evidence="7">The sequence shown here is derived from an EMBL/GenBank/DDBJ whole genome shotgun (WGS) entry which is preliminary data.</text>
</comment>
<feature type="transmembrane region" description="Helical" evidence="5">
    <location>
        <begin position="51"/>
        <end position="69"/>
    </location>
</feature>
<keyword evidence="4 5" id="KW-0472">Membrane</keyword>
<organism evidence="7 8">
    <name type="scientific">Sphingobacterium allocomposti</name>
    <dbReference type="NCBI Taxonomy" id="415956"/>
    <lineage>
        <taxon>Bacteria</taxon>
        <taxon>Pseudomonadati</taxon>
        <taxon>Bacteroidota</taxon>
        <taxon>Sphingobacteriia</taxon>
        <taxon>Sphingobacteriales</taxon>
        <taxon>Sphingobacteriaceae</taxon>
        <taxon>Sphingobacterium</taxon>
    </lineage>
</organism>
<name>A0A5S5D7A9_9SPHI</name>
<dbReference type="GO" id="GO:0030416">
    <property type="term" value="P:methylamine metabolic process"/>
    <property type="evidence" value="ECO:0007669"/>
    <property type="project" value="InterPro"/>
</dbReference>
<dbReference type="GO" id="GO:0016020">
    <property type="term" value="C:membrane"/>
    <property type="evidence" value="ECO:0007669"/>
    <property type="project" value="UniProtKB-SubCell"/>
</dbReference>
<dbReference type="Pfam" id="PF07291">
    <property type="entry name" value="MauE"/>
    <property type="match status" value="1"/>
</dbReference>
<proteinExistence type="predicted"/>
<dbReference type="EMBL" id="VNHX01000020">
    <property type="protein sequence ID" value="TYP91344.1"/>
    <property type="molecule type" value="Genomic_DNA"/>
</dbReference>
<feature type="transmembrane region" description="Helical" evidence="5">
    <location>
        <begin position="155"/>
        <end position="174"/>
    </location>
</feature>
<dbReference type="Proteomes" id="UP000325105">
    <property type="component" value="Unassembled WGS sequence"/>
</dbReference>